<dbReference type="HOGENOM" id="CLU_037423_1_0_10"/>
<proteinExistence type="inferred from homology"/>
<dbReference type="FunFam" id="3.30.70.120:FF:000006">
    <property type="entry name" value="GTP cyclohydrolase 1 type 2 homolog"/>
    <property type="match status" value="1"/>
</dbReference>
<evidence type="ECO:0000256" key="2">
    <source>
        <dbReference type="ARBA" id="ARBA00011643"/>
    </source>
</evidence>
<dbReference type="InterPro" id="IPR002678">
    <property type="entry name" value="DUF34/NIF3"/>
</dbReference>
<dbReference type="GO" id="GO:0005737">
    <property type="term" value="C:cytoplasm"/>
    <property type="evidence" value="ECO:0007669"/>
    <property type="project" value="TreeGrafter"/>
</dbReference>
<dbReference type="Proteomes" id="UP000006420">
    <property type="component" value="Unassembled WGS sequence"/>
</dbReference>
<dbReference type="SUPFAM" id="SSF102705">
    <property type="entry name" value="NIF3 (NGG1p interacting factor 3)-like"/>
    <property type="match status" value="1"/>
</dbReference>
<feature type="binding site" evidence="6">
    <location>
        <position position="72"/>
    </location>
    <ligand>
        <name>a divalent metal cation</name>
        <dbReference type="ChEBI" id="CHEBI:60240"/>
        <label>1</label>
    </ligand>
</feature>
<feature type="binding site" evidence="6">
    <location>
        <position position="73"/>
    </location>
    <ligand>
        <name>a divalent metal cation</name>
        <dbReference type="ChEBI" id="CHEBI:60240"/>
        <label>1</label>
    </ligand>
</feature>
<organism evidence="7 8">
    <name type="scientific">Dysgonomonas mossii DSM 22836</name>
    <dbReference type="NCBI Taxonomy" id="742767"/>
    <lineage>
        <taxon>Bacteria</taxon>
        <taxon>Pseudomonadati</taxon>
        <taxon>Bacteroidota</taxon>
        <taxon>Bacteroidia</taxon>
        <taxon>Bacteroidales</taxon>
        <taxon>Dysgonomonadaceae</taxon>
        <taxon>Dysgonomonas</taxon>
    </lineage>
</organism>
<dbReference type="FunFam" id="3.40.1390.30:FF:000001">
    <property type="entry name" value="GTP cyclohydrolase 1 type 2"/>
    <property type="match status" value="1"/>
</dbReference>
<dbReference type="AlphaFoldDB" id="F8X149"/>
<keyword evidence="4 5" id="KW-0479">Metal-binding</keyword>
<feature type="binding site" evidence="6">
    <location>
        <position position="335"/>
    </location>
    <ligand>
        <name>a divalent metal cation</name>
        <dbReference type="ChEBI" id="CHEBI:60240"/>
        <label>1</label>
    </ligand>
</feature>
<dbReference type="InterPro" id="IPR015867">
    <property type="entry name" value="N-reg_PII/ATP_PRibTrfase_C"/>
</dbReference>
<evidence type="ECO:0000256" key="6">
    <source>
        <dbReference type="PIRSR" id="PIRSR602678-1"/>
    </source>
</evidence>
<dbReference type="Gene3D" id="3.30.70.120">
    <property type="match status" value="1"/>
</dbReference>
<evidence type="ECO:0000256" key="4">
    <source>
        <dbReference type="ARBA" id="ARBA00022723"/>
    </source>
</evidence>
<dbReference type="PANTHER" id="PTHR13799">
    <property type="entry name" value="NGG1 INTERACTING FACTOR 3"/>
    <property type="match status" value="1"/>
</dbReference>
<dbReference type="PIRSF" id="PIRSF037489">
    <property type="entry name" value="UCP037489_NIF3_YqfO"/>
    <property type="match status" value="1"/>
</dbReference>
<protein>
    <recommendedName>
        <fullName evidence="3 5">GTP cyclohydrolase 1 type 2 homolog</fullName>
    </recommendedName>
</protein>
<dbReference type="Gene3D" id="3.40.1390.30">
    <property type="entry name" value="NIF3 (NGG1p interacting factor 3)-like"/>
    <property type="match status" value="1"/>
</dbReference>
<evidence type="ECO:0000313" key="8">
    <source>
        <dbReference type="Proteomes" id="UP000006420"/>
    </source>
</evidence>
<evidence type="ECO:0000313" key="7">
    <source>
        <dbReference type="EMBL" id="EGK03321.1"/>
    </source>
</evidence>
<accession>F8X149</accession>
<comment type="subunit">
    <text evidence="2">Homohexamer.</text>
</comment>
<dbReference type="InterPro" id="IPR036069">
    <property type="entry name" value="DUF34/NIF3_sf"/>
</dbReference>
<dbReference type="PANTHER" id="PTHR13799:SF14">
    <property type="entry name" value="GTP CYCLOHYDROLASE 1 TYPE 2 HOMOLOG"/>
    <property type="match status" value="1"/>
</dbReference>
<feature type="binding site" evidence="6">
    <location>
        <position position="339"/>
    </location>
    <ligand>
        <name>a divalent metal cation</name>
        <dbReference type="ChEBI" id="CHEBI:60240"/>
        <label>1</label>
    </ligand>
</feature>
<name>F8X149_9BACT</name>
<gene>
    <name evidence="7" type="ORF">HMPREF9456_01958</name>
</gene>
<comment type="similarity">
    <text evidence="1 5">Belongs to the GTP cyclohydrolase I type 2/NIF3 family.</text>
</comment>
<sequence>MFIQIQRAMKIKEILHAIEQIAPIPLQEGFDNSGVQIGDIHQEAKGAIVCIDVTEAVMDEAIALGCNLIISHHPLAFRSFKSLTGKNYIERCMIKACKHDIVVYAAHTNLDNASEGINQYLADMLNLQHVRILDPQKDKLLKLVTFVPHSHAELLRNTLFNAGAGSIGNYDSCSYNITGEGTFRAGDEAKPYCGEIGELHTEPETRIEMVLPVYKRSEVLRALISVHPYEEPAYDFYALQNEWSKAGSGIVGTLPEEMDEEDFLYLLKDTFHLNMLQHSPLRGTPIRDVAICSGSGAFLIPKAVSYSADIFITGEAKYNDFYDVEDKILLAVIGHYESEIFTKNIFFDIISKKYPTFAVYMSGFDVNPVKYL</sequence>
<keyword evidence="8" id="KW-1185">Reference proteome</keyword>
<dbReference type="EMBL" id="ADLW01000007">
    <property type="protein sequence ID" value="EGK03321.1"/>
    <property type="molecule type" value="Genomic_DNA"/>
</dbReference>
<comment type="caution">
    <text evidence="7">The sequence shown here is derived from an EMBL/GenBank/DDBJ whole genome shotgun (WGS) entry which is preliminary data.</text>
</comment>
<dbReference type="NCBIfam" id="TIGR00486">
    <property type="entry name" value="YbgI_SA1388"/>
    <property type="match status" value="1"/>
</dbReference>
<evidence type="ECO:0000256" key="3">
    <source>
        <dbReference type="ARBA" id="ARBA00022112"/>
    </source>
</evidence>
<feature type="binding site" evidence="6">
    <location>
        <position position="111"/>
    </location>
    <ligand>
        <name>a divalent metal cation</name>
        <dbReference type="ChEBI" id="CHEBI:60240"/>
        <label>1</label>
    </ligand>
</feature>
<evidence type="ECO:0000256" key="5">
    <source>
        <dbReference type="PIRNR" id="PIRNR037489"/>
    </source>
</evidence>
<reference evidence="7 8" key="1">
    <citation type="submission" date="2011-04" db="EMBL/GenBank/DDBJ databases">
        <title>The Genome Sequence of Dysgonomonas mossii DSM 22836.</title>
        <authorList>
            <consortium name="The Broad Institute Genome Sequencing Platform"/>
            <person name="Earl A."/>
            <person name="Ward D."/>
            <person name="Feldgarden M."/>
            <person name="Gevers D."/>
            <person name="Pudlo N."/>
            <person name="Martens E."/>
            <person name="Allen-Vercoe E."/>
            <person name="Young S.K."/>
            <person name="Zeng Q."/>
            <person name="Gargeya S."/>
            <person name="Fitzgerald M."/>
            <person name="Haas B."/>
            <person name="Abouelleil A."/>
            <person name="Alvarado L."/>
            <person name="Arachchi H.M."/>
            <person name="Berlin A."/>
            <person name="Brown A."/>
            <person name="Chapman S.B."/>
            <person name="Chen Z."/>
            <person name="Dunbar C."/>
            <person name="Freedman E."/>
            <person name="Gearin G."/>
            <person name="Gellesch M."/>
            <person name="Goldberg J."/>
            <person name="Griggs A."/>
            <person name="Gujja S."/>
            <person name="Heiman D."/>
            <person name="Howarth C."/>
            <person name="Larson L."/>
            <person name="Lui A."/>
            <person name="MacDonald P.J.P."/>
            <person name="Mehta T."/>
            <person name="Montmayeur A."/>
            <person name="Murphy C."/>
            <person name="Neiman D."/>
            <person name="Pearson M."/>
            <person name="Priest M."/>
            <person name="Roberts A."/>
            <person name="Saif S."/>
            <person name="Shea T."/>
            <person name="Shenoy N."/>
            <person name="Sisk P."/>
            <person name="Stolte C."/>
            <person name="Sykes S."/>
            <person name="Yandava C."/>
            <person name="Wortman J."/>
            <person name="Nusbaum C."/>
            <person name="Birren B."/>
        </authorList>
    </citation>
    <scope>NUCLEOTIDE SEQUENCE [LARGE SCALE GENOMIC DNA]</scope>
    <source>
        <strain evidence="7 8">DSM 22836</strain>
    </source>
</reference>
<dbReference type="InterPro" id="IPR017221">
    <property type="entry name" value="DUF34/NIF3_bac"/>
</dbReference>
<evidence type="ECO:0000256" key="1">
    <source>
        <dbReference type="ARBA" id="ARBA00006964"/>
    </source>
</evidence>
<dbReference type="STRING" id="742767.HMPREF9456_01958"/>
<dbReference type="eggNOG" id="COG0327">
    <property type="taxonomic scope" value="Bacteria"/>
</dbReference>
<dbReference type="Pfam" id="PF01784">
    <property type="entry name" value="DUF34_NIF3"/>
    <property type="match status" value="1"/>
</dbReference>
<dbReference type="GO" id="GO:0046872">
    <property type="term" value="F:metal ion binding"/>
    <property type="evidence" value="ECO:0007669"/>
    <property type="project" value="UniProtKB-UniRule"/>
</dbReference>